<gene>
    <name evidence="7" type="ORF">AVDCRST_MAG50-3049</name>
</gene>
<dbReference type="SUPFAM" id="SSF48452">
    <property type="entry name" value="TPR-like"/>
    <property type="match status" value="1"/>
</dbReference>
<reference evidence="7" key="1">
    <citation type="submission" date="2020-02" db="EMBL/GenBank/DDBJ databases">
        <authorList>
            <person name="Meier V. D."/>
        </authorList>
    </citation>
    <scope>NUCLEOTIDE SEQUENCE</scope>
    <source>
        <strain evidence="7">AVDCRST_MAG50</strain>
    </source>
</reference>
<evidence type="ECO:0000259" key="5">
    <source>
        <dbReference type="SMART" id="SM00257"/>
    </source>
</evidence>
<keyword evidence="1" id="KW-0805">Transcription regulation</keyword>
<dbReference type="InterPro" id="IPR036388">
    <property type="entry name" value="WH-like_DNA-bd_sf"/>
</dbReference>
<evidence type="ECO:0000256" key="4">
    <source>
        <dbReference type="SAM" id="Phobius"/>
    </source>
</evidence>
<dbReference type="EMBL" id="CADCTF010000142">
    <property type="protein sequence ID" value="CAA9263982.1"/>
    <property type="molecule type" value="Genomic_DNA"/>
</dbReference>
<dbReference type="Gene3D" id="1.25.40.10">
    <property type="entry name" value="Tetratricopeptide repeat domain"/>
    <property type="match status" value="1"/>
</dbReference>
<accession>A0A6J4IWY3</accession>
<keyword evidence="2" id="KW-0804">Transcription</keyword>
<dbReference type="PANTHER" id="PTHR35807">
    <property type="entry name" value="TRANSCRIPTIONAL REGULATOR REDD-RELATED"/>
    <property type="match status" value="1"/>
</dbReference>
<keyword evidence="4" id="KW-1133">Transmembrane helix</keyword>
<dbReference type="CDD" id="cd00118">
    <property type="entry name" value="LysM"/>
    <property type="match status" value="1"/>
</dbReference>
<evidence type="ECO:0000313" key="7">
    <source>
        <dbReference type="EMBL" id="CAA9263982.1"/>
    </source>
</evidence>
<organism evidence="7">
    <name type="scientific">uncultured Acidimicrobiales bacterium</name>
    <dbReference type="NCBI Taxonomy" id="310071"/>
    <lineage>
        <taxon>Bacteria</taxon>
        <taxon>Bacillati</taxon>
        <taxon>Actinomycetota</taxon>
        <taxon>Acidimicrobiia</taxon>
        <taxon>Acidimicrobiales</taxon>
        <taxon>environmental samples</taxon>
    </lineage>
</organism>
<keyword evidence="4" id="KW-0812">Transmembrane</keyword>
<dbReference type="Gene3D" id="3.10.350.10">
    <property type="entry name" value="LysM domain"/>
    <property type="match status" value="2"/>
</dbReference>
<dbReference type="InterPro" id="IPR005158">
    <property type="entry name" value="BTAD"/>
</dbReference>
<dbReference type="Gene3D" id="1.10.10.10">
    <property type="entry name" value="Winged helix-like DNA-binding domain superfamily/Winged helix DNA-binding domain"/>
    <property type="match status" value="1"/>
</dbReference>
<dbReference type="InterPro" id="IPR018392">
    <property type="entry name" value="LysM"/>
</dbReference>
<evidence type="ECO:0000256" key="1">
    <source>
        <dbReference type="ARBA" id="ARBA00023015"/>
    </source>
</evidence>
<feature type="transmembrane region" description="Helical" evidence="4">
    <location>
        <begin position="12"/>
        <end position="34"/>
    </location>
</feature>
<evidence type="ECO:0000256" key="3">
    <source>
        <dbReference type="SAM" id="MobiDB-lite"/>
    </source>
</evidence>
<name>A0A6J4IWY3_9ACTN</name>
<evidence type="ECO:0000256" key="2">
    <source>
        <dbReference type="ARBA" id="ARBA00023163"/>
    </source>
</evidence>
<sequence length="993" mass="104733">MERIRDVGKGAAAIGALLALIFGVPLALVAAVGWPLPRSVPSWDALSEALTLGRVDESTVFKVVALVVWLAWLQTTVAAITEAAAVVRRHAPSRAPLTSPSVQLGVGRLVAAAAVLLTSFSAVRPEGATPLPVPMSMAAASSSPLSGGSAVLGPASTTDPSAVVTLEQPPPSSTKEWLVHRRETLWGIASAVLGDGARYTEIADLNRGRGQPDGRVFTDAQSIRPGWILVLPDQAAVEAAPTGSHRVVPGDTLALIARARLGDASRWSEIWDLNRDRTQSQGGALVDADKLRPGWVLRLPSDAPRPDGALMPTDVVPVTEPAEPMPTPEPSEQGEGAVHTGEVAGQIAPGPVTEPPVAAGPAETSPQDASEEDSDFGSLGDALGWAGGLVLAAGALVAMEKARRRRLDRHGIRGLRRSPRPAGDLELVLRRTEGLDDVAWADATVRQLESDVSPGPVDGSPLAVLVELKLDGDLEVWWETPRPQPADGWSTSTGGRSWTRRRTEPAIASSALAPWPGLVTLGRKDAGSEVLVNLEVAGLLSVHGDGSATDLVRAMVLELATTPFADVSTVLLCGFPIDGVDHLDRVVTVDPDAALGWMRERVRSTRPAPAGPDDVGHPWEPVTVVCGHGAPDDGAHEEMLLLATPGSGAAVVLVGTARVGDGWSLQVEGGRGALEPLGIRLRVHGASADNVCRLAVLLGVEGGCEHAPLPDDPGLELEDPTPMSVGDMTLGLLDPDLVGPKVEGELDDADLVIQVLGEVAVEHGPDVTNPQQLELLTFLALHRRGASSSEILDALWPEGRAVKTFQNSVSRLRKTLGRGGDGELFLPYGDGQRYVVSPSVATDWDRFLRLVRQAEHQAPNEALLLLHEAMTMVHGRPFRAPRGYEWAITSGVTAEITETVKLAALRLGQLYLDAGDASGALWAAKQGRRAVETVADSQRLTHLTMEAHRQLGDTPAALAAHQELLRACDELDCEPIPEVQAAYREIRAGSLAH</sequence>
<feature type="domain" description="LysM" evidence="5">
    <location>
        <begin position="176"/>
        <end position="232"/>
    </location>
</feature>
<dbReference type="SMART" id="SM01043">
    <property type="entry name" value="BTAD"/>
    <property type="match status" value="1"/>
</dbReference>
<protein>
    <submittedName>
        <fullName evidence="7">Uncharacterized protein</fullName>
    </submittedName>
</protein>
<keyword evidence="4" id="KW-0472">Membrane</keyword>
<dbReference type="AlphaFoldDB" id="A0A6J4IWY3"/>
<dbReference type="InterPro" id="IPR051677">
    <property type="entry name" value="AfsR-DnrI-RedD_regulator"/>
</dbReference>
<dbReference type="GO" id="GO:0003677">
    <property type="term" value="F:DNA binding"/>
    <property type="evidence" value="ECO:0007669"/>
    <property type="project" value="TreeGrafter"/>
</dbReference>
<feature type="domain" description="LysM" evidence="5">
    <location>
        <begin position="244"/>
        <end position="300"/>
    </location>
</feature>
<evidence type="ECO:0000259" key="6">
    <source>
        <dbReference type="SMART" id="SM01043"/>
    </source>
</evidence>
<proteinExistence type="predicted"/>
<feature type="region of interest" description="Disordered" evidence="3">
    <location>
        <begin position="299"/>
        <end position="376"/>
    </location>
</feature>
<dbReference type="InterPro" id="IPR036779">
    <property type="entry name" value="LysM_dom_sf"/>
</dbReference>
<feature type="domain" description="Bacterial transcriptional activator" evidence="6">
    <location>
        <begin position="842"/>
        <end position="987"/>
    </location>
</feature>
<dbReference type="InterPro" id="IPR011990">
    <property type="entry name" value="TPR-like_helical_dom_sf"/>
</dbReference>
<dbReference type="SMART" id="SM00257">
    <property type="entry name" value="LysM"/>
    <property type="match status" value="2"/>
</dbReference>
<dbReference type="Pfam" id="PF01476">
    <property type="entry name" value="LysM"/>
    <property type="match status" value="1"/>
</dbReference>
<dbReference type="PANTHER" id="PTHR35807:SF1">
    <property type="entry name" value="TRANSCRIPTIONAL REGULATOR REDD"/>
    <property type="match status" value="1"/>
</dbReference>
<dbReference type="GO" id="GO:0006355">
    <property type="term" value="P:regulation of DNA-templated transcription"/>
    <property type="evidence" value="ECO:0007669"/>
    <property type="project" value="TreeGrafter"/>
</dbReference>
<dbReference type="Pfam" id="PF03704">
    <property type="entry name" value="BTAD"/>
    <property type="match status" value="1"/>
</dbReference>